<dbReference type="Pfam" id="PF24564">
    <property type="entry name" value="DUF7605"/>
    <property type="match status" value="1"/>
</dbReference>
<dbReference type="PANTHER" id="PTHR36681:SF3">
    <property type="entry name" value="NUCLEAR GTPASE, GERMINAL CENTER-ASSOCIATED, TANDEM DUPLICATE 3"/>
    <property type="match status" value="1"/>
</dbReference>
<feature type="domain" description="DUF7605" evidence="4">
    <location>
        <begin position="696"/>
        <end position="859"/>
    </location>
</feature>
<dbReference type="InterPro" id="IPR045063">
    <property type="entry name" value="Dynamin_N"/>
</dbReference>
<proteinExistence type="predicted"/>
<gene>
    <name evidence="5" type="ORF">QBC37DRAFT_437200</name>
</gene>
<evidence type="ECO:0008006" key="7">
    <source>
        <dbReference type="Google" id="ProtNLM"/>
    </source>
</evidence>
<evidence type="ECO:0000313" key="5">
    <source>
        <dbReference type="EMBL" id="KAK4218543.1"/>
    </source>
</evidence>
<dbReference type="SUPFAM" id="SSF52540">
    <property type="entry name" value="P-loop containing nucleoside triphosphate hydrolases"/>
    <property type="match status" value="1"/>
</dbReference>
<evidence type="ECO:0000259" key="4">
    <source>
        <dbReference type="Pfam" id="PF24564"/>
    </source>
</evidence>
<dbReference type="InterPro" id="IPR027417">
    <property type="entry name" value="P-loop_NTPase"/>
</dbReference>
<feature type="region of interest" description="Disordered" evidence="2">
    <location>
        <begin position="373"/>
        <end position="440"/>
    </location>
</feature>
<evidence type="ECO:0000259" key="3">
    <source>
        <dbReference type="Pfam" id="PF00350"/>
    </source>
</evidence>
<sequence>MGQGMELVSATSPEVLEMGVQAGLQVLQTLKGPLEAALPLNTTQAAQWIKSINNLESSSKPNRTIVGVVGNTGAGKSSVISAVLDEERLLPTNCMRACTASPAEISFNYSDDPAELYRAEVEFITSDEWIKELQGLYTDLLDGNGEVSRECTNQDIEAGIAYAKIKAVYPKKTREMISEANPTQLANEPAVRRVLGTVKKLQATTAASIYRQLQNYVDSKEKNTEKLMEYRPLIKVVRIYTKASALSTGACLVDLPGVQDSNAARAAVAANYMKACTGLWIVAPITRAVDDKTAKSLLGDSFKRQLKYDGTYSAVTFICSKTDDISVTEAAESLEIEDAIHDSWTKEKVGCDELVDELEQEWEQWDALSNKLSGGETVYAPSNAQRKRKRSAKPAGSRKDRRSMDFDDDEDDDDFMDVESIFDGGSDKENSQPEENRKQLTEEDIEEKLSAIRTQKKELRGKKREIDQKMAVLRRDIEANKVEMNSLNHEVKAVCIKGRNEYSRKAIKNDFAMGIKELDQETAAEADEANFDPEVDARDYNAVAESLPVFCVSSRAFQKLSGRMQKDNFNSAGFAEVEDTEVPQLQAHAKKLTEAGRAANGRRFLNDLMSLLNSMTMWANDDGTRSTLTHAEKKAEEGKLRRQLDRIDEDLEKAVNETFAAVKDALAENIYEKFDHFIPKATEAAVPTATGWGAHRKDGGMFWATYKATCRRNGVFSGASGPRDFNAELFEPISVHFASGWERAFQRRLPSILDKFTITAKLLLETFHRQATERSNERGSNYQGVMILNQQLKAHNQTLSEVPNMLVQVVQDLQRDANRSFTPVILEKMVPAYEACVEERGPGSFMRMKAAMISHVERASKTMFQEATTAVRDQLGDMCRKVKSELEERVQALHARLAQDYLAVLIGADANAIAQMPRAERLLRSEMAPVLERADAAFAPVLGRQALTPLAERHGSEESDDAFEEAAEVLVKDEPLADENEPAVEEGHDEDGDGQVKVGDDDDEDPFHGTDTSLTVPVPQITLYSTPSNGTSNLQPPPTFVAKQNKIPRRPF</sequence>
<dbReference type="PANTHER" id="PTHR36681">
    <property type="entry name" value="NUCLEAR GTPASE, GERMINAL CENTER-ASSOCIATED, TANDEM DUPLICATE 3"/>
    <property type="match status" value="1"/>
</dbReference>
<reference evidence="5" key="1">
    <citation type="journal article" date="2023" name="Mol. Phylogenet. Evol.">
        <title>Genome-scale phylogeny and comparative genomics of the fungal order Sordariales.</title>
        <authorList>
            <person name="Hensen N."/>
            <person name="Bonometti L."/>
            <person name="Westerberg I."/>
            <person name="Brannstrom I.O."/>
            <person name="Guillou S."/>
            <person name="Cros-Aarteil S."/>
            <person name="Calhoun S."/>
            <person name="Haridas S."/>
            <person name="Kuo A."/>
            <person name="Mondo S."/>
            <person name="Pangilinan J."/>
            <person name="Riley R."/>
            <person name="LaButti K."/>
            <person name="Andreopoulos B."/>
            <person name="Lipzen A."/>
            <person name="Chen C."/>
            <person name="Yan M."/>
            <person name="Daum C."/>
            <person name="Ng V."/>
            <person name="Clum A."/>
            <person name="Steindorff A."/>
            <person name="Ohm R.A."/>
            <person name="Martin F."/>
            <person name="Silar P."/>
            <person name="Natvig D.O."/>
            <person name="Lalanne C."/>
            <person name="Gautier V."/>
            <person name="Ament-Velasquez S.L."/>
            <person name="Kruys A."/>
            <person name="Hutchinson M.I."/>
            <person name="Powell A.J."/>
            <person name="Barry K."/>
            <person name="Miller A.N."/>
            <person name="Grigoriev I.V."/>
            <person name="Debuchy R."/>
            <person name="Gladieux P."/>
            <person name="Hiltunen Thoren M."/>
            <person name="Johannesson H."/>
        </authorList>
    </citation>
    <scope>NUCLEOTIDE SEQUENCE</scope>
    <source>
        <strain evidence="5">PSN293</strain>
    </source>
</reference>
<evidence type="ECO:0000313" key="6">
    <source>
        <dbReference type="Proteomes" id="UP001301769"/>
    </source>
</evidence>
<dbReference type="Proteomes" id="UP001301769">
    <property type="component" value="Unassembled WGS sequence"/>
</dbReference>
<feature type="compositionally biased region" description="Basic and acidic residues" evidence="2">
    <location>
        <begin position="425"/>
        <end position="440"/>
    </location>
</feature>
<reference evidence="5" key="2">
    <citation type="submission" date="2023-05" db="EMBL/GenBank/DDBJ databases">
        <authorList>
            <consortium name="Lawrence Berkeley National Laboratory"/>
            <person name="Steindorff A."/>
            <person name="Hensen N."/>
            <person name="Bonometti L."/>
            <person name="Westerberg I."/>
            <person name="Brannstrom I.O."/>
            <person name="Guillou S."/>
            <person name="Cros-Aarteil S."/>
            <person name="Calhoun S."/>
            <person name="Haridas S."/>
            <person name="Kuo A."/>
            <person name="Mondo S."/>
            <person name="Pangilinan J."/>
            <person name="Riley R."/>
            <person name="Labutti K."/>
            <person name="Andreopoulos B."/>
            <person name="Lipzen A."/>
            <person name="Chen C."/>
            <person name="Yanf M."/>
            <person name="Daum C."/>
            <person name="Ng V."/>
            <person name="Clum A."/>
            <person name="Ohm R."/>
            <person name="Martin F."/>
            <person name="Silar P."/>
            <person name="Natvig D."/>
            <person name="Lalanne C."/>
            <person name="Gautier V."/>
            <person name="Ament-Velasquez S.L."/>
            <person name="Kruys A."/>
            <person name="Hutchinson M.I."/>
            <person name="Powell A.J."/>
            <person name="Barry K."/>
            <person name="Miller A.N."/>
            <person name="Grigoriev I.V."/>
            <person name="Debuchy R."/>
            <person name="Gladieux P."/>
            <person name="Thoren M.H."/>
            <person name="Johannesson H."/>
        </authorList>
    </citation>
    <scope>NUCLEOTIDE SEQUENCE</scope>
    <source>
        <strain evidence="5">PSN293</strain>
    </source>
</reference>
<dbReference type="Gene3D" id="3.40.50.300">
    <property type="entry name" value="P-loop containing nucleotide triphosphate hydrolases"/>
    <property type="match status" value="1"/>
</dbReference>
<feature type="region of interest" description="Disordered" evidence="2">
    <location>
        <begin position="971"/>
        <end position="1052"/>
    </location>
</feature>
<feature type="compositionally biased region" description="Acidic residues" evidence="2">
    <location>
        <begin position="976"/>
        <end position="993"/>
    </location>
</feature>
<dbReference type="InterPro" id="IPR056024">
    <property type="entry name" value="DUF7605"/>
</dbReference>
<feature type="compositionally biased region" description="Acidic residues" evidence="2">
    <location>
        <begin position="406"/>
        <end position="417"/>
    </location>
</feature>
<feature type="domain" description="Dynamin N-terminal" evidence="3">
    <location>
        <begin position="66"/>
        <end position="297"/>
    </location>
</feature>
<feature type="coiled-coil region" evidence="1">
    <location>
        <begin position="442"/>
        <end position="490"/>
    </location>
</feature>
<protein>
    <recommendedName>
        <fullName evidence="7">Nuclear GTPase SLIP-GC</fullName>
    </recommendedName>
</protein>
<comment type="caution">
    <text evidence="5">The sequence shown here is derived from an EMBL/GenBank/DDBJ whole genome shotgun (WGS) entry which is preliminary data.</text>
</comment>
<feature type="compositionally biased region" description="Polar residues" evidence="2">
    <location>
        <begin position="1022"/>
        <end position="1034"/>
    </location>
</feature>
<dbReference type="AlphaFoldDB" id="A0AAN7BC56"/>
<name>A0AAN7BC56_9PEZI</name>
<organism evidence="5 6">
    <name type="scientific">Rhypophila decipiens</name>
    <dbReference type="NCBI Taxonomy" id="261697"/>
    <lineage>
        <taxon>Eukaryota</taxon>
        <taxon>Fungi</taxon>
        <taxon>Dikarya</taxon>
        <taxon>Ascomycota</taxon>
        <taxon>Pezizomycotina</taxon>
        <taxon>Sordariomycetes</taxon>
        <taxon>Sordariomycetidae</taxon>
        <taxon>Sordariales</taxon>
        <taxon>Naviculisporaceae</taxon>
        <taxon>Rhypophila</taxon>
    </lineage>
</organism>
<keyword evidence="6" id="KW-1185">Reference proteome</keyword>
<accession>A0AAN7BC56</accession>
<dbReference type="Pfam" id="PF00350">
    <property type="entry name" value="Dynamin_N"/>
    <property type="match status" value="1"/>
</dbReference>
<dbReference type="EMBL" id="MU858052">
    <property type="protein sequence ID" value="KAK4218543.1"/>
    <property type="molecule type" value="Genomic_DNA"/>
</dbReference>
<keyword evidence="1" id="KW-0175">Coiled coil</keyword>
<evidence type="ECO:0000256" key="2">
    <source>
        <dbReference type="SAM" id="MobiDB-lite"/>
    </source>
</evidence>
<evidence type="ECO:0000256" key="1">
    <source>
        <dbReference type="SAM" id="Coils"/>
    </source>
</evidence>